<dbReference type="PANTHER" id="PTHR21321:SF1">
    <property type="entry name" value="EXOSOME COMPLEX COMPONENT RRP40"/>
    <property type="match status" value="1"/>
</dbReference>
<evidence type="ECO:0000256" key="6">
    <source>
        <dbReference type="ARBA" id="ARBA00022835"/>
    </source>
</evidence>
<dbReference type="SUPFAM" id="SSF110324">
    <property type="entry name" value="Ribosomal L27 protein-like"/>
    <property type="match status" value="1"/>
</dbReference>
<dbReference type="AlphaFoldDB" id="A0A2J7QP20"/>
<keyword evidence="8" id="KW-0539">Nucleus</keyword>
<dbReference type="FunCoup" id="A0A2J7QP20">
    <property type="interactions" value="1152"/>
</dbReference>
<keyword evidence="5" id="KW-0698">rRNA processing</keyword>
<dbReference type="GO" id="GO:0034475">
    <property type="term" value="P:U4 snRNA 3'-end processing"/>
    <property type="evidence" value="ECO:0007669"/>
    <property type="project" value="TreeGrafter"/>
</dbReference>
<dbReference type="InterPro" id="IPR026699">
    <property type="entry name" value="Exosome_RNA_bind1/RRP40/RRP4"/>
</dbReference>
<evidence type="ECO:0000256" key="7">
    <source>
        <dbReference type="ARBA" id="ARBA00022884"/>
    </source>
</evidence>
<keyword evidence="6" id="KW-0271">Exosome</keyword>
<evidence type="ECO:0000256" key="3">
    <source>
        <dbReference type="ARBA" id="ARBA00007841"/>
    </source>
</evidence>
<evidence type="ECO:0000256" key="5">
    <source>
        <dbReference type="ARBA" id="ARBA00022552"/>
    </source>
</evidence>
<reference evidence="13 14" key="1">
    <citation type="submission" date="2017-12" db="EMBL/GenBank/DDBJ databases">
        <title>Hemimetabolous genomes reveal molecular basis of termite eusociality.</title>
        <authorList>
            <person name="Harrison M.C."/>
            <person name="Jongepier E."/>
            <person name="Robertson H.M."/>
            <person name="Arning N."/>
            <person name="Bitard-Feildel T."/>
            <person name="Chao H."/>
            <person name="Childers C.P."/>
            <person name="Dinh H."/>
            <person name="Doddapaneni H."/>
            <person name="Dugan S."/>
            <person name="Gowin J."/>
            <person name="Greiner C."/>
            <person name="Han Y."/>
            <person name="Hu H."/>
            <person name="Hughes D.S.T."/>
            <person name="Huylmans A.-K."/>
            <person name="Kemena C."/>
            <person name="Kremer L.P.M."/>
            <person name="Lee S.L."/>
            <person name="Lopez-Ezquerra A."/>
            <person name="Mallet L."/>
            <person name="Monroy-Kuhn J.M."/>
            <person name="Moser A."/>
            <person name="Murali S.C."/>
            <person name="Muzny D.M."/>
            <person name="Otani S."/>
            <person name="Piulachs M.-D."/>
            <person name="Poelchau M."/>
            <person name="Qu J."/>
            <person name="Schaub F."/>
            <person name="Wada-Katsumata A."/>
            <person name="Worley K.C."/>
            <person name="Xie Q."/>
            <person name="Ylla G."/>
            <person name="Poulsen M."/>
            <person name="Gibbs R.A."/>
            <person name="Schal C."/>
            <person name="Richards S."/>
            <person name="Belles X."/>
            <person name="Korb J."/>
            <person name="Bornberg-Bauer E."/>
        </authorList>
    </citation>
    <scope>NUCLEOTIDE SEQUENCE [LARGE SCALE GENOMIC DNA]</scope>
    <source>
        <tissue evidence="13">Whole body</tissue>
    </source>
</reference>
<comment type="subcellular location">
    <subcellularLocation>
        <location evidence="1">Cytoplasm</location>
    </subcellularLocation>
    <subcellularLocation>
        <location evidence="2">Nucleus</location>
        <location evidence="2">Nucleolus</location>
    </subcellularLocation>
</comment>
<dbReference type="GO" id="GO:0000176">
    <property type="term" value="C:nuclear exosome (RNase complex)"/>
    <property type="evidence" value="ECO:0007669"/>
    <property type="project" value="TreeGrafter"/>
</dbReference>
<organism evidence="13 14">
    <name type="scientific">Cryptotermes secundus</name>
    <dbReference type="NCBI Taxonomy" id="105785"/>
    <lineage>
        <taxon>Eukaryota</taxon>
        <taxon>Metazoa</taxon>
        <taxon>Ecdysozoa</taxon>
        <taxon>Arthropoda</taxon>
        <taxon>Hexapoda</taxon>
        <taxon>Insecta</taxon>
        <taxon>Pterygota</taxon>
        <taxon>Neoptera</taxon>
        <taxon>Polyneoptera</taxon>
        <taxon>Dictyoptera</taxon>
        <taxon>Blattodea</taxon>
        <taxon>Blattoidea</taxon>
        <taxon>Termitoidae</taxon>
        <taxon>Kalotermitidae</taxon>
        <taxon>Cryptotermitinae</taxon>
        <taxon>Cryptotermes</taxon>
    </lineage>
</organism>
<dbReference type="CDD" id="cd22526">
    <property type="entry name" value="KH-I_Rrp40"/>
    <property type="match status" value="1"/>
</dbReference>
<evidence type="ECO:0000313" key="13">
    <source>
        <dbReference type="EMBL" id="PNF30332.1"/>
    </source>
</evidence>
<dbReference type="InterPro" id="IPR012340">
    <property type="entry name" value="NA-bd_OB-fold"/>
</dbReference>
<dbReference type="GO" id="GO:0000467">
    <property type="term" value="P:exonucleolytic trimming to generate mature 3'-end of 5.8S rRNA from tricistronic rRNA transcript (SSU-rRNA, 5.8S rRNA, LSU-rRNA)"/>
    <property type="evidence" value="ECO:0007669"/>
    <property type="project" value="TreeGrafter"/>
</dbReference>
<evidence type="ECO:0000256" key="9">
    <source>
        <dbReference type="ARBA" id="ARBA00030615"/>
    </source>
</evidence>
<comment type="caution">
    <text evidence="13">The sequence shown here is derived from an EMBL/GenBank/DDBJ whole genome shotgun (WGS) entry which is preliminary data.</text>
</comment>
<dbReference type="GO" id="GO:0000177">
    <property type="term" value="C:cytoplasmic exosome (RNase complex)"/>
    <property type="evidence" value="ECO:0007669"/>
    <property type="project" value="TreeGrafter"/>
</dbReference>
<dbReference type="InterPro" id="IPR004088">
    <property type="entry name" value="KH_dom_type_1"/>
</dbReference>
<dbReference type="Gene3D" id="2.40.50.140">
    <property type="entry name" value="Nucleic acid-binding proteins"/>
    <property type="match status" value="1"/>
</dbReference>
<dbReference type="GO" id="GO:0071035">
    <property type="term" value="P:nuclear polyadenylation-dependent rRNA catabolic process"/>
    <property type="evidence" value="ECO:0007669"/>
    <property type="project" value="TreeGrafter"/>
</dbReference>
<dbReference type="Pfam" id="PF18311">
    <property type="entry name" value="Rrp40_N"/>
    <property type="match status" value="1"/>
</dbReference>
<dbReference type="PANTHER" id="PTHR21321">
    <property type="entry name" value="PNAS-3 RELATED"/>
    <property type="match status" value="1"/>
</dbReference>
<dbReference type="InterPro" id="IPR036612">
    <property type="entry name" value="KH_dom_type_1_sf"/>
</dbReference>
<dbReference type="STRING" id="105785.A0A2J7QP20"/>
<dbReference type="InParanoid" id="A0A2J7QP20"/>
<dbReference type="InterPro" id="IPR041054">
    <property type="entry name" value="Rrp40_N_euk"/>
</dbReference>
<dbReference type="InterPro" id="IPR049469">
    <property type="entry name" value="RRP40_KH-I"/>
</dbReference>
<keyword evidence="7" id="KW-0694">RNA-binding</keyword>
<feature type="domain" description="Exosome complex exonuclease Rrp40 N-terminal" evidence="12">
    <location>
        <begin position="26"/>
        <end position="63"/>
    </location>
</feature>
<proteinExistence type="inferred from homology"/>
<evidence type="ECO:0000256" key="1">
    <source>
        <dbReference type="ARBA" id="ARBA00004496"/>
    </source>
</evidence>
<dbReference type="GO" id="GO:0071051">
    <property type="term" value="P:poly(A)-dependent snoRNA 3'-end processing"/>
    <property type="evidence" value="ECO:0007669"/>
    <property type="project" value="TreeGrafter"/>
</dbReference>
<dbReference type="EMBL" id="NEVH01012097">
    <property type="protein sequence ID" value="PNF30332.1"/>
    <property type="molecule type" value="Genomic_DNA"/>
</dbReference>
<evidence type="ECO:0000256" key="10">
    <source>
        <dbReference type="ARBA" id="ARBA00069899"/>
    </source>
</evidence>
<sequence length="234" mass="25538">MEVNVGDVVLPGDVIQAPNTNDKGKLILGPGLCRHMDEVLITTSGVLRKKGRNVYWVDSHRKRYVPVKGDTVVGVVVNRSGDTFKVDIGSSEQASLSYLAFEGATKKNRPDVQIGDIVFAKLLEASRDLEPELVCVDSYGKKGKLGVLPEGGFIFTCSLNLIRKILNPKCQMLKILGSEIPYDIAVGMNGKLWLKTKSIKETIAIVNAILTAEHLQHHEIASLCDDVINALKGM</sequence>
<protein>
    <recommendedName>
        <fullName evidence="10">Exosome complex component RRP40</fullName>
    </recommendedName>
    <alternativeName>
        <fullName evidence="9">Ribosomal RNA-processing protein 40</fullName>
    </alternativeName>
</protein>
<dbReference type="SUPFAM" id="SSF54791">
    <property type="entry name" value="Eukaryotic type KH-domain (KH-domain type I)"/>
    <property type="match status" value="1"/>
</dbReference>
<dbReference type="FunFam" id="2.40.50.140:FF:000112">
    <property type="entry name" value="Exosome complex component RRP40"/>
    <property type="match status" value="1"/>
</dbReference>
<evidence type="ECO:0000256" key="2">
    <source>
        <dbReference type="ARBA" id="ARBA00004604"/>
    </source>
</evidence>
<evidence type="ECO:0000259" key="12">
    <source>
        <dbReference type="Pfam" id="PF18311"/>
    </source>
</evidence>
<dbReference type="GO" id="GO:0071038">
    <property type="term" value="P:TRAMP-dependent tRNA surveillance pathway"/>
    <property type="evidence" value="ECO:0007669"/>
    <property type="project" value="TreeGrafter"/>
</dbReference>
<dbReference type="GO" id="GO:0071034">
    <property type="term" value="P:CUT catabolic process"/>
    <property type="evidence" value="ECO:0007669"/>
    <property type="project" value="TreeGrafter"/>
</dbReference>
<dbReference type="OrthoDB" id="340500at2759"/>
<dbReference type="CDD" id="cd05790">
    <property type="entry name" value="S1_Rrp40"/>
    <property type="match status" value="1"/>
</dbReference>
<evidence type="ECO:0000256" key="4">
    <source>
        <dbReference type="ARBA" id="ARBA00022490"/>
    </source>
</evidence>
<accession>A0A2J7QP20</accession>
<keyword evidence="14" id="KW-1185">Reference proteome</keyword>
<dbReference type="FunFam" id="3.30.1370.10:FF:000038">
    <property type="entry name" value="exosome complex component RRP40"/>
    <property type="match status" value="1"/>
</dbReference>
<dbReference type="Pfam" id="PF21262">
    <property type="entry name" value="RRP40_S1"/>
    <property type="match status" value="1"/>
</dbReference>
<comment type="similarity">
    <text evidence="3">Belongs to the RRP40 family.</text>
</comment>
<dbReference type="GO" id="GO:0005730">
    <property type="term" value="C:nucleolus"/>
    <property type="evidence" value="ECO:0007669"/>
    <property type="project" value="UniProtKB-SubCell"/>
</dbReference>
<keyword evidence="4" id="KW-0963">Cytoplasm</keyword>
<dbReference type="Proteomes" id="UP000235965">
    <property type="component" value="Unassembled WGS sequence"/>
</dbReference>
<dbReference type="SUPFAM" id="SSF50249">
    <property type="entry name" value="Nucleic acid-binding proteins"/>
    <property type="match status" value="1"/>
</dbReference>
<evidence type="ECO:0000313" key="14">
    <source>
        <dbReference type="Proteomes" id="UP000235965"/>
    </source>
</evidence>
<dbReference type="Gene3D" id="2.40.50.100">
    <property type="match status" value="1"/>
</dbReference>
<name>A0A2J7QP20_9NEOP</name>
<evidence type="ECO:0000256" key="8">
    <source>
        <dbReference type="ARBA" id="ARBA00023242"/>
    </source>
</evidence>
<evidence type="ECO:0000259" key="11">
    <source>
        <dbReference type="Pfam" id="PF15985"/>
    </source>
</evidence>
<dbReference type="GO" id="GO:0003723">
    <property type="term" value="F:RNA binding"/>
    <property type="evidence" value="ECO:0007669"/>
    <property type="project" value="UniProtKB-KW"/>
</dbReference>
<gene>
    <name evidence="13" type="ORF">B7P43_G13422</name>
</gene>
<dbReference type="Pfam" id="PF15985">
    <property type="entry name" value="KH_6"/>
    <property type="match status" value="1"/>
</dbReference>
<dbReference type="Gene3D" id="3.30.1370.10">
    <property type="entry name" value="K Homology domain, type 1"/>
    <property type="match status" value="1"/>
</dbReference>
<dbReference type="GO" id="GO:0010468">
    <property type="term" value="P:regulation of gene expression"/>
    <property type="evidence" value="ECO:0007669"/>
    <property type="project" value="UniProtKB-ARBA"/>
</dbReference>
<dbReference type="InterPro" id="IPR037319">
    <property type="entry name" value="Rrp40_S1"/>
</dbReference>
<feature type="domain" description="K Homology" evidence="11">
    <location>
        <begin position="152"/>
        <end position="199"/>
    </location>
</feature>